<dbReference type="PROSITE" id="PS50222">
    <property type="entry name" value="EF_HAND_2"/>
    <property type="match status" value="4"/>
</dbReference>
<keyword evidence="1" id="KW-0479">Metal-binding</keyword>
<evidence type="ECO:0000313" key="6">
    <source>
        <dbReference type="Proteomes" id="UP000822688"/>
    </source>
</evidence>
<dbReference type="PROSITE" id="PS00018">
    <property type="entry name" value="EF_HAND_1"/>
    <property type="match status" value="4"/>
</dbReference>
<organism evidence="5 6">
    <name type="scientific">Ceratodon purpureus</name>
    <name type="common">Fire moss</name>
    <name type="synonym">Dicranum purpureum</name>
    <dbReference type="NCBI Taxonomy" id="3225"/>
    <lineage>
        <taxon>Eukaryota</taxon>
        <taxon>Viridiplantae</taxon>
        <taxon>Streptophyta</taxon>
        <taxon>Embryophyta</taxon>
        <taxon>Bryophyta</taxon>
        <taxon>Bryophytina</taxon>
        <taxon>Bryopsida</taxon>
        <taxon>Dicranidae</taxon>
        <taxon>Pseudoditrichales</taxon>
        <taxon>Ditrichaceae</taxon>
        <taxon>Ceratodon</taxon>
    </lineage>
</organism>
<protein>
    <recommendedName>
        <fullName evidence="4">EF-hand domain-containing protein</fullName>
    </recommendedName>
</protein>
<evidence type="ECO:0000313" key="5">
    <source>
        <dbReference type="EMBL" id="KAG0579001.1"/>
    </source>
</evidence>
<keyword evidence="3" id="KW-0106">Calcium</keyword>
<accession>A0A8T0I8I5</accession>
<evidence type="ECO:0000259" key="4">
    <source>
        <dbReference type="PROSITE" id="PS50222"/>
    </source>
</evidence>
<sequence length="201" mass="22239">METSGSSSDRSEIEEVVNLRRPQADVGALPDHLVKDLREDFKMFDLNGDGKISRKELGKVLWSLGERLSDADVDQMIRDADANGDGEIDFEEFINLNANSADIQTATVSSDLEDGKPCASSLEMEALQSAFNVFDSNKDGFISAGELHRVLSCLGDDHISIDDCRYMISCVDIDGNQLVDFKEFQTLMSSGHPDRSQLQLR</sequence>
<dbReference type="FunFam" id="1.10.238.10:FF:000001">
    <property type="entry name" value="Calmodulin 1"/>
    <property type="match status" value="1"/>
</dbReference>
<keyword evidence="2" id="KW-0677">Repeat</keyword>
<dbReference type="GO" id="GO:0005509">
    <property type="term" value="F:calcium ion binding"/>
    <property type="evidence" value="ECO:0007669"/>
    <property type="project" value="InterPro"/>
</dbReference>
<dbReference type="InterPro" id="IPR018247">
    <property type="entry name" value="EF_Hand_1_Ca_BS"/>
</dbReference>
<dbReference type="CDD" id="cd00051">
    <property type="entry name" value="EFh"/>
    <property type="match status" value="1"/>
</dbReference>
<dbReference type="Pfam" id="PF13499">
    <property type="entry name" value="EF-hand_7"/>
    <property type="match status" value="2"/>
</dbReference>
<dbReference type="EMBL" id="CM026424">
    <property type="protein sequence ID" value="KAG0579001.1"/>
    <property type="molecule type" value="Genomic_DNA"/>
</dbReference>
<gene>
    <name evidence="5" type="ORF">KC19_4G065200</name>
</gene>
<evidence type="ECO:0000256" key="3">
    <source>
        <dbReference type="ARBA" id="ARBA00022837"/>
    </source>
</evidence>
<dbReference type="Proteomes" id="UP000822688">
    <property type="component" value="Chromosome 4"/>
</dbReference>
<proteinExistence type="predicted"/>
<dbReference type="SUPFAM" id="SSF47473">
    <property type="entry name" value="EF-hand"/>
    <property type="match status" value="1"/>
</dbReference>
<feature type="domain" description="EF-hand" evidence="4">
    <location>
        <begin position="32"/>
        <end position="67"/>
    </location>
</feature>
<dbReference type="InterPro" id="IPR002048">
    <property type="entry name" value="EF_hand_dom"/>
</dbReference>
<dbReference type="SMART" id="SM00054">
    <property type="entry name" value="EFh"/>
    <property type="match status" value="4"/>
</dbReference>
<comment type="caution">
    <text evidence="5">The sequence shown here is derived from an EMBL/GenBank/DDBJ whole genome shotgun (WGS) entry which is preliminary data.</text>
</comment>
<feature type="domain" description="EF-hand" evidence="4">
    <location>
        <begin position="159"/>
        <end position="194"/>
    </location>
</feature>
<dbReference type="PANTHER" id="PTHR10891">
    <property type="entry name" value="EF-HAND CALCIUM-BINDING DOMAIN CONTAINING PROTEIN"/>
    <property type="match status" value="1"/>
</dbReference>
<evidence type="ECO:0000256" key="2">
    <source>
        <dbReference type="ARBA" id="ARBA00022737"/>
    </source>
</evidence>
<feature type="domain" description="EF-hand" evidence="4">
    <location>
        <begin position="68"/>
        <end position="103"/>
    </location>
</feature>
<name>A0A8T0I8I5_CERPU</name>
<keyword evidence="6" id="KW-1185">Reference proteome</keyword>
<reference evidence="5" key="1">
    <citation type="submission" date="2020-06" db="EMBL/GenBank/DDBJ databases">
        <title>WGS assembly of Ceratodon purpureus strain R40.</title>
        <authorList>
            <person name="Carey S.B."/>
            <person name="Jenkins J."/>
            <person name="Shu S."/>
            <person name="Lovell J.T."/>
            <person name="Sreedasyam A."/>
            <person name="Maumus F."/>
            <person name="Tiley G.P."/>
            <person name="Fernandez-Pozo N."/>
            <person name="Barry K."/>
            <person name="Chen C."/>
            <person name="Wang M."/>
            <person name="Lipzen A."/>
            <person name="Daum C."/>
            <person name="Saski C.A."/>
            <person name="Payton A.C."/>
            <person name="Mcbreen J.C."/>
            <person name="Conrad R.E."/>
            <person name="Kollar L.M."/>
            <person name="Olsson S."/>
            <person name="Huttunen S."/>
            <person name="Landis J.B."/>
            <person name="Wickett N.J."/>
            <person name="Johnson M.G."/>
            <person name="Rensing S.A."/>
            <person name="Grimwood J."/>
            <person name="Schmutz J."/>
            <person name="Mcdaniel S.F."/>
        </authorList>
    </citation>
    <scope>NUCLEOTIDE SEQUENCE</scope>
    <source>
        <strain evidence="5">R40</strain>
    </source>
</reference>
<dbReference type="AlphaFoldDB" id="A0A8T0I8I5"/>
<dbReference type="InterPro" id="IPR039647">
    <property type="entry name" value="EF_hand_pair_protein_CML-like"/>
</dbReference>
<evidence type="ECO:0000256" key="1">
    <source>
        <dbReference type="ARBA" id="ARBA00022723"/>
    </source>
</evidence>
<feature type="domain" description="EF-hand" evidence="4">
    <location>
        <begin position="122"/>
        <end position="157"/>
    </location>
</feature>
<dbReference type="InterPro" id="IPR011992">
    <property type="entry name" value="EF-hand-dom_pair"/>
</dbReference>
<dbReference type="Gene3D" id="1.10.238.10">
    <property type="entry name" value="EF-hand"/>
    <property type="match status" value="2"/>
</dbReference>